<evidence type="ECO:0000313" key="1">
    <source>
        <dbReference type="EMBL" id="GBP56463.1"/>
    </source>
</evidence>
<accession>A0A4C1WZZ3</accession>
<keyword evidence="2" id="KW-1185">Reference proteome</keyword>
<dbReference type="AlphaFoldDB" id="A0A4C1WZZ3"/>
<sequence>MFSDNYDEQVFMKRAGYFPKGRQRTSGSPGRRCRWATISLVVRNFKLTIRLCEGVLTCERTMIEKSFAQSHTNG</sequence>
<name>A0A4C1WZZ3_EUMVA</name>
<organism evidence="1 2">
    <name type="scientific">Eumeta variegata</name>
    <name type="common">Bagworm moth</name>
    <name type="synonym">Eumeta japonica</name>
    <dbReference type="NCBI Taxonomy" id="151549"/>
    <lineage>
        <taxon>Eukaryota</taxon>
        <taxon>Metazoa</taxon>
        <taxon>Ecdysozoa</taxon>
        <taxon>Arthropoda</taxon>
        <taxon>Hexapoda</taxon>
        <taxon>Insecta</taxon>
        <taxon>Pterygota</taxon>
        <taxon>Neoptera</taxon>
        <taxon>Endopterygota</taxon>
        <taxon>Lepidoptera</taxon>
        <taxon>Glossata</taxon>
        <taxon>Ditrysia</taxon>
        <taxon>Tineoidea</taxon>
        <taxon>Psychidae</taxon>
        <taxon>Oiketicinae</taxon>
        <taxon>Eumeta</taxon>
    </lineage>
</organism>
<proteinExistence type="predicted"/>
<dbReference type="EMBL" id="BGZK01000693">
    <property type="protein sequence ID" value="GBP56463.1"/>
    <property type="molecule type" value="Genomic_DNA"/>
</dbReference>
<reference evidence="1 2" key="1">
    <citation type="journal article" date="2019" name="Commun. Biol.">
        <title>The bagworm genome reveals a unique fibroin gene that provides high tensile strength.</title>
        <authorList>
            <person name="Kono N."/>
            <person name="Nakamura H."/>
            <person name="Ohtoshi R."/>
            <person name="Tomita M."/>
            <person name="Numata K."/>
            <person name="Arakawa K."/>
        </authorList>
    </citation>
    <scope>NUCLEOTIDE SEQUENCE [LARGE SCALE GENOMIC DNA]</scope>
</reference>
<protein>
    <submittedName>
        <fullName evidence="1">Uncharacterized protein</fullName>
    </submittedName>
</protein>
<evidence type="ECO:0000313" key="2">
    <source>
        <dbReference type="Proteomes" id="UP000299102"/>
    </source>
</evidence>
<gene>
    <name evidence="1" type="ORF">EVAR_40454_1</name>
</gene>
<comment type="caution">
    <text evidence="1">The sequence shown here is derived from an EMBL/GenBank/DDBJ whole genome shotgun (WGS) entry which is preliminary data.</text>
</comment>
<dbReference type="Proteomes" id="UP000299102">
    <property type="component" value="Unassembled WGS sequence"/>
</dbReference>